<dbReference type="PANTHER" id="PTHR42760">
    <property type="entry name" value="SHORT-CHAIN DEHYDROGENASES/REDUCTASES FAMILY MEMBER"/>
    <property type="match status" value="1"/>
</dbReference>
<dbReference type="InterPro" id="IPR020904">
    <property type="entry name" value="Sc_DH/Rdtase_CS"/>
</dbReference>
<dbReference type="InterPro" id="IPR002347">
    <property type="entry name" value="SDR_fam"/>
</dbReference>
<dbReference type="RefSeq" id="WP_159228577.1">
    <property type="nucleotide sequence ID" value="NZ_CACSIP010000001.1"/>
</dbReference>
<dbReference type="SUPFAM" id="SSF51735">
    <property type="entry name" value="NAD(P)-binding Rossmann-fold domains"/>
    <property type="match status" value="1"/>
</dbReference>
<dbReference type="Proteomes" id="UP000430146">
    <property type="component" value="Unassembled WGS sequence"/>
</dbReference>
<dbReference type="EMBL" id="CACSIP010000001">
    <property type="protein sequence ID" value="CAA0080239.1"/>
    <property type="molecule type" value="Genomic_DNA"/>
</dbReference>
<dbReference type="InterPro" id="IPR036291">
    <property type="entry name" value="NAD(P)-bd_dom_sf"/>
</dbReference>
<dbReference type="Pfam" id="PF13561">
    <property type="entry name" value="adh_short_C2"/>
    <property type="match status" value="1"/>
</dbReference>
<dbReference type="FunFam" id="3.40.50.720:FF:000084">
    <property type="entry name" value="Short-chain dehydrogenase reductase"/>
    <property type="match status" value="1"/>
</dbReference>
<keyword evidence="2 3" id="KW-0560">Oxidoreductase</keyword>
<gene>
    <name evidence="3" type="primary">kduD</name>
    <name evidence="3" type="ORF">AELLOGFF_00224</name>
</gene>
<evidence type="ECO:0000256" key="1">
    <source>
        <dbReference type="ARBA" id="ARBA00006484"/>
    </source>
</evidence>
<comment type="similarity">
    <text evidence="1">Belongs to the short-chain dehydrogenases/reductases (SDR) family.</text>
</comment>
<dbReference type="OrthoDB" id="286404at2"/>
<evidence type="ECO:0000313" key="3">
    <source>
        <dbReference type="EMBL" id="CAA0080239.1"/>
    </source>
</evidence>
<dbReference type="GO" id="GO:0047001">
    <property type="term" value="F:2-dehydro-3-deoxy-D-gluconate 5-dehydrogenase activity"/>
    <property type="evidence" value="ECO:0007669"/>
    <property type="project" value="UniProtKB-EC"/>
</dbReference>
<dbReference type="EC" id="1.1.1.127" evidence="3"/>
<keyword evidence="4" id="KW-1185">Reference proteome</keyword>
<dbReference type="PRINTS" id="PR00081">
    <property type="entry name" value="GDHRDH"/>
</dbReference>
<organism evidence="3 4">
    <name type="scientific">Mycolicibacterium vanbaalenii</name>
    <name type="common">Mycobacterium vanbaalenii</name>
    <dbReference type="NCBI Taxonomy" id="110539"/>
    <lineage>
        <taxon>Bacteria</taxon>
        <taxon>Bacillati</taxon>
        <taxon>Actinomycetota</taxon>
        <taxon>Actinomycetes</taxon>
        <taxon>Mycobacteriales</taxon>
        <taxon>Mycobacteriaceae</taxon>
        <taxon>Mycolicibacterium</taxon>
    </lineage>
</organism>
<protein>
    <submittedName>
        <fullName evidence="3">2-dehydro-3-deoxy-D-gluconate 5-dehydrogenase</fullName>
        <ecNumber evidence="3">1.1.1.127</ecNumber>
    </submittedName>
</protein>
<accession>A0A5S9MVB7</accession>
<dbReference type="PANTHER" id="PTHR42760:SF5">
    <property type="entry name" value="2-DEHYDRO-3-DEOXY-D-GLUCONATE 5-DEHYDROGENASE"/>
    <property type="match status" value="1"/>
</dbReference>
<evidence type="ECO:0000313" key="4">
    <source>
        <dbReference type="Proteomes" id="UP000430146"/>
    </source>
</evidence>
<name>A0A5S9MVB7_MYCVN</name>
<proteinExistence type="inferred from homology"/>
<evidence type="ECO:0000256" key="2">
    <source>
        <dbReference type="ARBA" id="ARBA00023002"/>
    </source>
</evidence>
<dbReference type="PRINTS" id="PR00080">
    <property type="entry name" value="SDRFAMILY"/>
</dbReference>
<sequence>MSDSLFDLTGRTAVVTGASRGIGQAIAAGLLRAGADVVTLQRAEPGPELHAVAAQRGRRLSHQGIDLASEESITEAVTSVLDAGRVDILVNNAGTQIRHDAVEFPLADFDTMLAVNLRSVFQLCQGFGAPMLRRGEGKIINLASLLSFQGGYRVPAYAAAKGAVAQLTKALCNEWAAHGVNVNAVAPGYVSTDMNEALIADSARNEAISVRIPAGRWATPDDMAGAVLFLASRASDYVHGAVIPVDGGWLAR</sequence>
<reference evidence="3 4" key="1">
    <citation type="submission" date="2019-11" db="EMBL/GenBank/DDBJ databases">
        <authorList>
            <person name="Holert J."/>
        </authorList>
    </citation>
    <scope>NUCLEOTIDE SEQUENCE [LARGE SCALE GENOMIC DNA]</scope>
    <source>
        <strain evidence="3">BC8_1</strain>
    </source>
</reference>
<dbReference type="AlphaFoldDB" id="A0A5S9MVB7"/>
<dbReference type="Gene3D" id="3.40.50.720">
    <property type="entry name" value="NAD(P)-binding Rossmann-like Domain"/>
    <property type="match status" value="1"/>
</dbReference>
<dbReference type="PROSITE" id="PS00061">
    <property type="entry name" value="ADH_SHORT"/>
    <property type="match status" value="1"/>
</dbReference>